<accession>A9P288</accession>
<evidence type="ECO:0000256" key="1">
    <source>
        <dbReference type="ARBA" id="ARBA00004123"/>
    </source>
</evidence>
<dbReference type="OMA" id="DVYHYAQ"/>
<evidence type="ECO:0000256" key="3">
    <source>
        <dbReference type="ARBA" id="ARBA00023125"/>
    </source>
</evidence>
<dbReference type="GO" id="GO:0003700">
    <property type="term" value="F:DNA-binding transcription factor activity"/>
    <property type="evidence" value="ECO:0007669"/>
    <property type="project" value="InterPro"/>
</dbReference>
<proteinExistence type="evidence at transcript level"/>
<evidence type="ECO:0000256" key="5">
    <source>
        <dbReference type="ARBA" id="ARBA00023242"/>
    </source>
</evidence>
<keyword evidence="3" id="KW-0238">DNA-binding</keyword>
<dbReference type="InterPro" id="IPR036955">
    <property type="entry name" value="AP2/ERF_dom_sf"/>
</dbReference>
<dbReference type="InterPro" id="IPR044808">
    <property type="entry name" value="ERF_plant"/>
</dbReference>
<organism evidence="8">
    <name type="scientific">Picea sitchensis</name>
    <name type="common">Sitka spruce</name>
    <name type="synonym">Pinus sitchensis</name>
    <dbReference type="NCBI Taxonomy" id="3332"/>
    <lineage>
        <taxon>Eukaryota</taxon>
        <taxon>Viridiplantae</taxon>
        <taxon>Streptophyta</taxon>
        <taxon>Embryophyta</taxon>
        <taxon>Tracheophyta</taxon>
        <taxon>Spermatophyta</taxon>
        <taxon>Pinopsida</taxon>
        <taxon>Pinidae</taxon>
        <taxon>Conifers I</taxon>
        <taxon>Pinales</taxon>
        <taxon>Pinaceae</taxon>
        <taxon>Picea</taxon>
    </lineage>
</organism>
<dbReference type="AlphaFoldDB" id="A9P288"/>
<dbReference type="PRINTS" id="PR00367">
    <property type="entry name" value="ETHRSPELEMNT"/>
</dbReference>
<dbReference type="Pfam" id="PF00847">
    <property type="entry name" value="AP2"/>
    <property type="match status" value="1"/>
</dbReference>
<dbReference type="Gene3D" id="3.30.730.10">
    <property type="entry name" value="AP2/ERF domain"/>
    <property type="match status" value="1"/>
</dbReference>
<dbReference type="GO" id="GO:0003677">
    <property type="term" value="F:DNA binding"/>
    <property type="evidence" value="ECO:0007669"/>
    <property type="project" value="UniProtKB-KW"/>
</dbReference>
<evidence type="ECO:0000256" key="2">
    <source>
        <dbReference type="ARBA" id="ARBA00023015"/>
    </source>
</evidence>
<evidence type="ECO:0000259" key="7">
    <source>
        <dbReference type="PROSITE" id="PS51032"/>
    </source>
</evidence>
<dbReference type="PANTHER" id="PTHR31190">
    <property type="entry name" value="DNA-BINDING DOMAIN"/>
    <property type="match status" value="1"/>
</dbReference>
<dbReference type="PANTHER" id="PTHR31190:SF473">
    <property type="entry name" value="OS05G0437100 PROTEIN"/>
    <property type="match status" value="1"/>
</dbReference>
<feature type="region of interest" description="Disordered" evidence="6">
    <location>
        <begin position="50"/>
        <end position="132"/>
    </location>
</feature>
<dbReference type="FunFam" id="3.30.730.10:FF:000001">
    <property type="entry name" value="Ethylene-responsive transcription factor 2"/>
    <property type="match status" value="1"/>
</dbReference>
<dbReference type="InterPro" id="IPR016177">
    <property type="entry name" value="DNA-bd_dom_sf"/>
</dbReference>
<sequence>MQPVRANGENDLSESNSLFCSVHHSKDTLAMISALSRVVSGHILHPMESRTDKLVAGKKRRRDELQTTSSTMNCVKAEDISGQHSTFSQEESSILTPLQHQQRLREDDLSSKKKDELQVPQNSSKKRRYRGVRQRPWGKWAAEIRDPKKAARVWLGTFDTAEDAARAYDDAALKFRGARAKLNFPERVHVRDEDHLGMNIIKEERAAITDFSIQVAPATYHPSPPTFVPPTYDHHLSAQTRPTHCDADYRGNPAQHFITTDSTRLSELSDVYHYAQLLQNQGFDAEQANSCPSLLQQYSAYMSYQQEKEVYNQQLASIPPIQNQPGLDYIRQLQYTGRPNLASSNYTGARLPTYNNYVLQQQQQHVLIHQQQPSISTTGYQEVSNLDGNFIDQTSGNLLPTAQSQAKYYDNSGYNSVALPANNWHCPNL</sequence>
<dbReference type="PROSITE" id="PS51032">
    <property type="entry name" value="AP2_ERF"/>
    <property type="match status" value="1"/>
</dbReference>
<dbReference type="GO" id="GO:0005634">
    <property type="term" value="C:nucleus"/>
    <property type="evidence" value="ECO:0007669"/>
    <property type="project" value="UniProtKB-SubCell"/>
</dbReference>
<dbReference type="InterPro" id="IPR001471">
    <property type="entry name" value="AP2/ERF_dom"/>
</dbReference>
<dbReference type="SMART" id="SM00380">
    <property type="entry name" value="AP2"/>
    <property type="match status" value="1"/>
</dbReference>
<evidence type="ECO:0000313" key="8">
    <source>
        <dbReference type="EMBL" id="ABK26999.1"/>
    </source>
</evidence>
<protein>
    <recommendedName>
        <fullName evidence="7">AP2/ERF domain-containing protein</fullName>
    </recommendedName>
</protein>
<keyword evidence="4" id="KW-0804">Transcription</keyword>
<comment type="subcellular location">
    <subcellularLocation>
        <location evidence="1">Nucleus</location>
    </subcellularLocation>
</comment>
<feature type="compositionally biased region" description="Polar residues" evidence="6">
    <location>
        <begin position="82"/>
        <end position="101"/>
    </location>
</feature>
<dbReference type="CDD" id="cd00018">
    <property type="entry name" value="AP2"/>
    <property type="match status" value="1"/>
</dbReference>
<evidence type="ECO:0000256" key="4">
    <source>
        <dbReference type="ARBA" id="ARBA00023163"/>
    </source>
</evidence>
<keyword evidence="2" id="KW-0805">Transcription regulation</keyword>
<name>A9P288_PICSI</name>
<dbReference type="SUPFAM" id="SSF54171">
    <property type="entry name" value="DNA-binding domain"/>
    <property type="match status" value="1"/>
</dbReference>
<feature type="domain" description="AP2/ERF" evidence="7">
    <location>
        <begin position="128"/>
        <end position="185"/>
    </location>
</feature>
<feature type="compositionally biased region" description="Basic and acidic residues" evidence="6">
    <location>
        <begin position="103"/>
        <end position="117"/>
    </location>
</feature>
<dbReference type="EMBL" id="EF087765">
    <property type="protein sequence ID" value="ABK26999.1"/>
    <property type="molecule type" value="mRNA"/>
</dbReference>
<dbReference type="GO" id="GO:0009873">
    <property type="term" value="P:ethylene-activated signaling pathway"/>
    <property type="evidence" value="ECO:0007669"/>
    <property type="project" value="InterPro"/>
</dbReference>
<reference evidence="8" key="1">
    <citation type="journal article" date="2008" name="BMC Genomics">
        <title>A conifer genomics resource of 200,000 spruce (Picea spp.) ESTs and 6,464 high-quality, sequence-finished full-length cDNAs for Sitka spruce (Picea sitchensis).</title>
        <authorList>
            <person name="Ralph S.G."/>
            <person name="Chun H.J."/>
            <person name="Kolosova N."/>
            <person name="Cooper D."/>
            <person name="Oddy C."/>
            <person name="Ritland C.E."/>
            <person name="Kirkpatrick R."/>
            <person name="Moore R."/>
            <person name="Barber S."/>
            <person name="Holt R.A."/>
            <person name="Jones S.J."/>
            <person name="Marra M.A."/>
            <person name="Douglas C.J."/>
            <person name="Ritland K."/>
            <person name="Bohlmann J."/>
        </authorList>
    </citation>
    <scope>NUCLEOTIDE SEQUENCE</scope>
    <source>
        <tissue evidence="8">Green portion of the leader tissue</tissue>
    </source>
</reference>
<evidence type="ECO:0000256" key="6">
    <source>
        <dbReference type="SAM" id="MobiDB-lite"/>
    </source>
</evidence>
<keyword evidence="5" id="KW-0539">Nucleus</keyword>